<evidence type="ECO:0000256" key="6">
    <source>
        <dbReference type="ARBA" id="ARBA00023125"/>
    </source>
</evidence>
<dbReference type="InterPro" id="IPR023135">
    <property type="entry name" value="N6_DNA_MeTrfase_TaqI_C"/>
</dbReference>
<dbReference type="EMBL" id="CP009268">
    <property type="protein sequence ID" value="AJA52510.1"/>
    <property type="molecule type" value="Genomic_DNA"/>
</dbReference>
<evidence type="ECO:0000256" key="2">
    <source>
        <dbReference type="ARBA" id="ARBA00022603"/>
    </source>
</evidence>
<dbReference type="PROSITE" id="PS00092">
    <property type="entry name" value="N6_MTASE"/>
    <property type="match status" value="1"/>
</dbReference>
<dbReference type="InterPro" id="IPR050953">
    <property type="entry name" value="N4_N6_ade-DNA_methylase"/>
</dbReference>
<dbReference type="Gene3D" id="3.90.220.10">
    <property type="entry name" value="Adenine-n6-DNA-methyltransferase Taqi, Chain A, domain 2"/>
    <property type="match status" value="1"/>
</dbReference>
<feature type="domain" description="Type II methyltransferase M.TaqI-like" evidence="9">
    <location>
        <begin position="602"/>
        <end position="879"/>
    </location>
</feature>
<organism evidence="11 14">
    <name type="scientific">Clostridium pasteurianum DSM 525 = ATCC 6013</name>
    <dbReference type="NCBI Taxonomy" id="1262449"/>
    <lineage>
        <taxon>Bacteria</taxon>
        <taxon>Bacillati</taxon>
        <taxon>Bacillota</taxon>
        <taxon>Clostridia</taxon>
        <taxon>Eubacteriales</taxon>
        <taxon>Clostridiaceae</taxon>
        <taxon>Clostridium</taxon>
    </lineage>
</organism>
<name>A0A0H3J5N8_CLOPA</name>
<dbReference type="eggNOG" id="COG0827">
    <property type="taxonomic scope" value="Bacteria"/>
</dbReference>
<dbReference type="RefSeq" id="WP_003447586.1">
    <property type="nucleotide sequence ID" value="NZ_ANZB01000015.1"/>
</dbReference>
<dbReference type="AlphaFoldDB" id="A0A0H3J5N8"/>
<gene>
    <name evidence="11" type="ORF">CLPA_c24520</name>
    <name evidence="12" type="ORF">CP6013_00727</name>
</gene>
<accession>A0A0H3J5N8</accession>
<evidence type="ECO:0000313" key="11">
    <source>
        <dbReference type="EMBL" id="AJA52510.1"/>
    </source>
</evidence>
<dbReference type="PANTHER" id="PTHR33841:SF1">
    <property type="entry name" value="DNA METHYLTRANSFERASE A"/>
    <property type="match status" value="1"/>
</dbReference>
<evidence type="ECO:0000313" key="12">
    <source>
        <dbReference type="EMBL" id="KRU11480.1"/>
    </source>
</evidence>
<dbReference type="EC" id="2.1.1.72" evidence="1"/>
<dbReference type="InterPro" id="IPR025931">
    <property type="entry name" value="TaqI_C"/>
</dbReference>
<comment type="catalytic activity">
    <reaction evidence="7">
        <text>a 2'-deoxyadenosine in DNA + S-adenosyl-L-methionine = an N(6)-methyl-2'-deoxyadenosine in DNA + S-adenosyl-L-homocysteine + H(+)</text>
        <dbReference type="Rhea" id="RHEA:15197"/>
        <dbReference type="Rhea" id="RHEA-COMP:12418"/>
        <dbReference type="Rhea" id="RHEA-COMP:12419"/>
        <dbReference type="ChEBI" id="CHEBI:15378"/>
        <dbReference type="ChEBI" id="CHEBI:57856"/>
        <dbReference type="ChEBI" id="CHEBI:59789"/>
        <dbReference type="ChEBI" id="CHEBI:90615"/>
        <dbReference type="ChEBI" id="CHEBI:90616"/>
        <dbReference type="EC" id="2.1.1.72"/>
    </reaction>
</comment>
<dbReference type="GO" id="GO:0003677">
    <property type="term" value="F:DNA binding"/>
    <property type="evidence" value="ECO:0007669"/>
    <property type="project" value="UniProtKB-KW"/>
</dbReference>
<dbReference type="KEGG" id="cpat:CLPA_c24520"/>
<sequence length="1166" mass="135921">MVTAKLQLLQETFESKFDIDKFKTFTREFFNEPEMLSGRRHTGIWREYENSIISYSDIAKFKDAVGNNIIVFAVELRSEKGVERARSLQRNFISKILDKQGCEAAIVAFYSEHDVNWRLSFVRLDYTFTDKGLELDLTPAKRYSYLVGENETSHTAQKQLYPIFENDKDNPKLDEIEAAFSIEKITKDFFEQYKNKYYDLKEYLEKDEAFINETLALGFEIDKFSEQFAKKLMGQLAFLYFLQKKGWLGVRIMPAIHTISIDSFKVIYDKQDGINKNVLEKVFKNTKDGNMKLSSEELFMIDEHEAELLSDCFIGTEYDMPWGSGNRRFIREIFDFCKENTNNNFFDDYLEPFFYDALNKKRKNQYFKRFNCKIPFLNGGLFEPLEGYHWKDVNFQIPNELFSNKKEKGREADGILDIFDRFNFTMNEDEPLEKEVAVDPEMLGKIFENLLDVSDRKSKGAFYTPREIVHYMCQESLINYLVNEVNVAYEDMKEFILYGELIRDADSRKNVGYSKDFTIKQSIFDNIVNIDDALKNVKVADPAVGSGAFPLGMLNEIIRARNNITEYIIRKDKEGAFGKEYGEEFIRKWRSPYKMKWDTIKNNIFAVDIEPSAVDIAKLRLWLSVVVDQEIDDENLEPHPLPNLDMNIHIGNSLIDEYEGIKLFDESILAQKDNKKGKKASGMSEQLRLFFDSDEILKEMFDKQSQYFDEANEKNKKDLKERIDELRDQLIVYKLRESGNKEALEKYNAIKHEKSKPYFIWELEFAKVFQDKGGFDIVIGNPPYVFTRDTDLSEMKNYITNNLLKGLKGNQEGKAKQSGKINLFAIFILRTVNLLKKKGHLGFIIPNTLLRATVYDVIRKFILDNTAILNIVDLGEGVFENVTASSIIIILENNYSDDNEVKITDSVISENLNIIKQQSFNNNTSYTFNIHTNSSKDDIFEKIRKNTKVLGDIVDISCGIATQGGKSKFITDCKISEKYKPLLEGKDIKEYRPEFKYKYIIYDKNLLHRARKEESFLANEKLITQRIGGGNKVLVVAYDNKQYYTFNSTNIMILKEHSNFNLKYVLAILNSKLMNWYYVQNYTNGSKLTVNISKTFLSTLPIKYTNSDFEDKIVALTDRIIVGFEKNLNFQGTVEFEDYKNQIDKFVFELYEMTPQEIKIILNNNG</sequence>
<dbReference type="GO" id="GO:0009007">
    <property type="term" value="F:site-specific DNA-methyltransferase (adenine-specific) activity"/>
    <property type="evidence" value="ECO:0007669"/>
    <property type="project" value="UniProtKB-EC"/>
</dbReference>
<dbReference type="SUPFAM" id="SSF53335">
    <property type="entry name" value="S-adenosyl-L-methionine-dependent methyltransferases"/>
    <property type="match status" value="1"/>
</dbReference>
<evidence type="ECO:0000256" key="1">
    <source>
        <dbReference type="ARBA" id="ARBA00011900"/>
    </source>
</evidence>
<keyword evidence="3" id="KW-0808">Transferase</keyword>
<dbReference type="SUPFAM" id="SSF116734">
    <property type="entry name" value="DNA methylase specificity domain"/>
    <property type="match status" value="1"/>
</dbReference>
<keyword evidence="14" id="KW-1185">Reference proteome</keyword>
<protein>
    <recommendedName>
        <fullName evidence="1">site-specific DNA-methyltransferase (adenine-specific)</fullName>
        <ecNumber evidence="1">2.1.1.72</ecNumber>
    </recommendedName>
</protein>
<evidence type="ECO:0000256" key="4">
    <source>
        <dbReference type="ARBA" id="ARBA00022691"/>
    </source>
</evidence>
<dbReference type="EMBL" id="JPGY02000001">
    <property type="protein sequence ID" value="KRU11480.1"/>
    <property type="molecule type" value="Genomic_DNA"/>
</dbReference>
<keyword evidence="8" id="KW-0175">Coiled coil</keyword>
<dbReference type="Proteomes" id="UP000030905">
    <property type="component" value="Chromosome"/>
</dbReference>
<feature type="coiled-coil region" evidence="8">
    <location>
        <begin position="709"/>
        <end position="736"/>
    </location>
</feature>
<keyword evidence="5" id="KW-0680">Restriction system</keyword>
<evidence type="ECO:0000313" key="14">
    <source>
        <dbReference type="Proteomes" id="UP000030905"/>
    </source>
</evidence>
<dbReference type="GO" id="GO:0009307">
    <property type="term" value="P:DNA restriction-modification system"/>
    <property type="evidence" value="ECO:0007669"/>
    <property type="project" value="UniProtKB-KW"/>
</dbReference>
<reference evidence="12 13" key="3">
    <citation type="journal article" name="Genome Announc.">
        <title>Improved Draft Genome Sequence of Clostridium pasteurianum Strain ATCC 6013 (DSM 525) Using a Hybrid Next-Generation Sequencing Approach.</title>
        <authorList>
            <person name="Pyne M.E."/>
            <person name="Utturkar S."/>
            <person name="Brown S.D."/>
            <person name="Moo-Young M."/>
            <person name="Chung D.A."/>
            <person name="Chou C.P."/>
        </authorList>
    </citation>
    <scope>NUCLEOTIDE SEQUENCE [LARGE SCALE GENOMIC DNA]</scope>
    <source>
        <strain evidence="12 13">ATCC 6013</strain>
    </source>
</reference>
<dbReference type="InterPro" id="IPR002052">
    <property type="entry name" value="DNA_methylase_N6_adenine_CS"/>
</dbReference>
<dbReference type="Gene3D" id="3.40.50.150">
    <property type="entry name" value="Vaccinia Virus protein VP39"/>
    <property type="match status" value="1"/>
</dbReference>
<feature type="domain" description="TaqI-like C-terminal specificity" evidence="10">
    <location>
        <begin position="980"/>
        <end position="1102"/>
    </location>
</feature>
<keyword evidence="2" id="KW-0489">Methyltransferase</keyword>
<proteinExistence type="predicted"/>
<dbReference type="Pfam" id="PF12950">
    <property type="entry name" value="TaqI_C"/>
    <property type="match status" value="1"/>
</dbReference>
<evidence type="ECO:0000256" key="8">
    <source>
        <dbReference type="SAM" id="Coils"/>
    </source>
</evidence>
<evidence type="ECO:0000259" key="10">
    <source>
        <dbReference type="Pfam" id="PF12950"/>
    </source>
</evidence>
<evidence type="ECO:0000256" key="7">
    <source>
        <dbReference type="ARBA" id="ARBA00047942"/>
    </source>
</evidence>
<evidence type="ECO:0000256" key="3">
    <source>
        <dbReference type="ARBA" id="ARBA00022679"/>
    </source>
</evidence>
<keyword evidence="4" id="KW-0949">S-adenosyl-L-methionine</keyword>
<dbReference type="Proteomes" id="UP000028042">
    <property type="component" value="Unassembled WGS sequence"/>
</dbReference>
<evidence type="ECO:0000313" key="13">
    <source>
        <dbReference type="Proteomes" id="UP000028042"/>
    </source>
</evidence>
<evidence type="ECO:0000256" key="5">
    <source>
        <dbReference type="ARBA" id="ARBA00022747"/>
    </source>
</evidence>
<dbReference type="eggNOG" id="COG1002">
    <property type="taxonomic scope" value="Bacteria"/>
</dbReference>
<dbReference type="PANTHER" id="PTHR33841">
    <property type="entry name" value="DNA METHYLTRANSFERASE YEEA-RELATED"/>
    <property type="match status" value="1"/>
</dbReference>
<dbReference type="Pfam" id="PF07669">
    <property type="entry name" value="Eco57I"/>
    <property type="match status" value="1"/>
</dbReference>
<reference evidence="11 14" key="1">
    <citation type="journal article" date="2015" name="Genome Announc.">
        <title>Complete Genome Sequence of the Nitrogen-Fixing and Solvent-Producing Clostridium pasteurianum DSM 525.</title>
        <authorList>
            <person name="Poehlein A."/>
            <person name="Grosse-Honebrink A."/>
            <person name="Zhang Y."/>
            <person name="Minton N.P."/>
            <person name="Daniel R."/>
        </authorList>
    </citation>
    <scope>NUCLEOTIDE SEQUENCE [LARGE SCALE GENOMIC DNA]</scope>
    <source>
        <strain evidence="11">DSM 525</strain>
        <strain evidence="14">DSM 525 / ATCC 6013</strain>
    </source>
</reference>
<dbReference type="GeneID" id="93074591"/>
<dbReference type="InterPro" id="IPR029063">
    <property type="entry name" value="SAM-dependent_MTases_sf"/>
</dbReference>
<dbReference type="KEGG" id="cpae:CPAST_c24520"/>
<evidence type="ECO:0000259" key="9">
    <source>
        <dbReference type="Pfam" id="PF07669"/>
    </source>
</evidence>
<dbReference type="GO" id="GO:0032259">
    <property type="term" value="P:methylation"/>
    <property type="evidence" value="ECO:0007669"/>
    <property type="project" value="UniProtKB-KW"/>
</dbReference>
<reference evidence="12" key="2">
    <citation type="submission" date="2015-10" db="EMBL/GenBank/DDBJ databases">
        <title>Improved Draft Genome Sequence of Clostridium pasteurianum Strain ATCC 6013 (DSM 525) Using a Hybrid Next-Generation Sequencing Approach.</title>
        <authorList>
            <person name="Pyne M.E."/>
            <person name="Utturkar S.M."/>
            <person name="Brown S.D."/>
            <person name="Moo-Young M."/>
            <person name="Chung D.A."/>
            <person name="Chou P.C."/>
        </authorList>
    </citation>
    <scope>NUCLEOTIDE SEQUENCE</scope>
    <source>
        <strain evidence="12">ATCC 6013</strain>
    </source>
</reference>
<dbReference type="PRINTS" id="PR00507">
    <property type="entry name" value="N12N6MTFRASE"/>
</dbReference>
<keyword evidence="6" id="KW-0238">DNA-binding</keyword>
<dbReference type="InterPro" id="IPR011639">
    <property type="entry name" value="MethylTrfase_TaqI-like_dom"/>
</dbReference>
<dbReference type="PATRIC" id="fig|1262449.3.peg.3584"/>